<reference evidence="2" key="2">
    <citation type="submission" date="2020-11" db="EMBL/GenBank/DDBJ databases">
        <authorList>
            <person name="McCartney M.A."/>
            <person name="Auch B."/>
            <person name="Kono T."/>
            <person name="Mallez S."/>
            <person name="Becker A."/>
            <person name="Gohl D.M."/>
            <person name="Silverstein K.A.T."/>
            <person name="Koren S."/>
            <person name="Bechman K.B."/>
            <person name="Herman A."/>
            <person name="Abrahante J.E."/>
            <person name="Garbe J."/>
        </authorList>
    </citation>
    <scope>NUCLEOTIDE SEQUENCE</scope>
    <source>
        <strain evidence="2">Duluth1</strain>
        <tissue evidence="2">Whole animal</tissue>
    </source>
</reference>
<dbReference type="EMBL" id="JAIWYP010000001">
    <property type="protein sequence ID" value="KAH3896809.1"/>
    <property type="molecule type" value="Genomic_DNA"/>
</dbReference>
<dbReference type="EMBL" id="JAIWYP010000001">
    <property type="protein sequence ID" value="KAH3896804.1"/>
    <property type="molecule type" value="Genomic_DNA"/>
</dbReference>
<dbReference type="Proteomes" id="UP000828390">
    <property type="component" value="Unassembled WGS sequence"/>
</dbReference>
<evidence type="ECO:0000313" key="2">
    <source>
        <dbReference type="EMBL" id="KAH3896809.1"/>
    </source>
</evidence>
<protein>
    <submittedName>
        <fullName evidence="2">Uncharacterized protein</fullName>
    </submittedName>
</protein>
<name>A0A9D4NNG6_DREPO</name>
<accession>A0A9D4NNG6</accession>
<evidence type="ECO:0000313" key="3">
    <source>
        <dbReference type="Proteomes" id="UP000828390"/>
    </source>
</evidence>
<evidence type="ECO:0000313" key="1">
    <source>
        <dbReference type="EMBL" id="KAH3896804.1"/>
    </source>
</evidence>
<proteinExistence type="predicted"/>
<reference evidence="2" key="1">
    <citation type="journal article" date="2019" name="bioRxiv">
        <title>The Genome of the Zebra Mussel, Dreissena polymorpha: A Resource for Invasive Species Research.</title>
        <authorList>
            <person name="McCartney M.A."/>
            <person name="Auch B."/>
            <person name="Kono T."/>
            <person name="Mallez S."/>
            <person name="Zhang Y."/>
            <person name="Obille A."/>
            <person name="Becker A."/>
            <person name="Abrahante J.E."/>
            <person name="Garbe J."/>
            <person name="Badalamenti J.P."/>
            <person name="Herman A."/>
            <person name="Mangelson H."/>
            <person name="Liachko I."/>
            <person name="Sullivan S."/>
            <person name="Sone E.D."/>
            <person name="Koren S."/>
            <person name="Silverstein K.A.T."/>
            <person name="Beckman K.B."/>
            <person name="Gohl D.M."/>
        </authorList>
    </citation>
    <scope>NUCLEOTIDE SEQUENCE</scope>
    <source>
        <strain evidence="2">Duluth1</strain>
        <tissue evidence="2">Whole animal</tissue>
    </source>
</reference>
<sequence>MLVALRFCLHRPLSSKQSDAMCCLTTKQARQLCAEPGAAEHVDDKVEGVVEVAVQNGNTEKEIKIHGIVQGRVRIN</sequence>
<keyword evidence="3" id="KW-1185">Reference proteome</keyword>
<dbReference type="AlphaFoldDB" id="A0A9D4NNG6"/>
<gene>
    <name evidence="1" type="ORF">DPMN_020985</name>
    <name evidence="2" type="ORF">DPMN_020990</name>
</gene>
<comment type="caution">
    <text evidence="2">The sequence shown here is derived from an EMBL/GenBank/DDBJ whole genome shotgun (WGS) entry which is preliminary data.</text>
</comment>
<organism evidence="2 3">
    <name type="scientific">Dreissena polymorpha</name>
    <name type="common">Zebra mussel</name>
    <name type="synonym">Mytilus polymorpha</name>
    <dbReference type="NCBI Taxonomy" id="45954"/>
    <lineage>
        <taxon>Eukaryota</taxon>
        <taxon>Metazoa</taxon>
        <taxon>Spiralia</taxon>
        <taxon>Lophotrochozoa</taxon>
        <taxon>Mollusca</taxon>
        <taxon>Bivalvia</taxon>
        <taxon>Autobranchia</taxon>
        <taxon>Heteroconchia</taxon>
        <taxon>Euheterodonta</taxon>
        <taxon>Imparidentia</taxon>
        <taxon>Neoheterodontei</taxon>
        <taxon>Myida</taxon>
        <taxon>Dreissenoidea</taxon>
        <taxon>Dreissenidae</taxon>
        <taxon>Dreissena</taxon>
    </lineage>
</organism>